<dbReference type="EMBL" id="BX294152">
    <property type="protein sequence ID" value="CAD77152.1"/>
    <property type="molecule type" value="Genomic_DNA"/>
</dbReference>
<dbReference type="KEGG" id="rba:RB11082"/>
<protein>
    <submittedName>
        <fullName evidence="1">Uncharacterized protein</fullName>
    </submittedName>
</protein>
<dbReference type="EnsemblBacteria" id="CAD77152">
    <property type="protein sequence ID" value="CAD77152"/>
    <property type="gene ID" value="RB11082"/>
</dbReference>
<keyword evidence="2" id="KW-1185">Reference proteome</keyword>
<gene>
    <name evidence="1" type="ordered locus">RB11082</name>
</gene>
<proteinExistence type="predicted"/>
<dbReference type="AlphaFoldDB" id="Q7UJS9"/>
<dbReference type="HOGENOM" id="CLU_2143865_0_0_0"/>
<reference evidence="1 2" key="1">
    <citation type="journal article" date="2003" name="Proc. Natl. Acad. Sci. U.S.A.">
        <title>Complete genome sequence of the marine planctomycete Pirellula sp. strain 1.</title>
        <authorList>
            <person name="Gloeckner F.O."/>
            <person name="Kube M."/>
            <person name="Bauer M."/>
            <person name="Teeling H."/>
            <person name="Lombardot T."/>
            <person name="Ludwig W."/>
            <person name="Gade D."/>
            <person name="Beck A."/>
            <person name="Borzym K."/>
            <person name="Heitmann K."/>
            <person name="Rabus R."/>
            <person name="Schlesner H."/>
            <person name="Amann R."/>
            <person name="Reinhardt R."/>
        </authorList>
    </citation>
    <scope>NUCLEOTIDE SEQUENCE [LARGE SCALE GENOMIC DNA]</scope>
    <source>
        <strain evidence="2">DSM 10527 / NCIMB 13988 / SH1</strain>
    </source>
</reference>
<evidence type="ECO:0000313" key="1">
    <source>
        <dbReference type="EMBL" id="CAD77152.1"/>
    </source>
</evidence>
<name>Q7UJS9_RHOBA</name>
<dbReference type="STRING" id="243090.RB11082"/>
<dbReference type="InParanoid" id="Q7UJS9"/>
<accession>Q7UJS9</accession>
<organism evidence="1 2">
    <name type="scientific">Rhodopirellula baltica (strain DSM 10527 / NCIMB 13988 / SH1)</name>
    <dbReference type="NCBI Taxonomy" id="243090"/>
    <lineage>
        <taxon>Bacteria</taxon>
        <taxon>Pseudomonadati</taxon>
        <taxon>Planctomycetota</taxon>
        <taxon>Planctomycetia</taxon>
        <taxon>Pirellulales</taxon>
        <taxon>Pirellulaceae</taxon>
        <taxon>Rhodopirellula</taxon>
    </lineage>
</organism>
<dbReference type="Proteomes" id="UP000001025">
    <property type="component" value="Chromosome"/>
</dbReference>
<evidence type="ECO:0000313" key="2">
    <source>
        <dbReference type="Proteomes" id="UP000001025"/>
    </source>
</evidence>
<sequence length="112" mass="12584">MNGQFADLRCTRDRRNRWKCIDRLEADRCQPRSFGCRRTRDGTGTDIEQDIFRNARQTQTCVGGLDAASTCSSSMQTTSNGQRLPTNMRKRLAQARDKVICGGRSIPSENPG</sequence>